<sequence>MYKPGAISFTSLVYLATGPRTSALKNVDTVIQRILKQPGTQQAQKALRKKERREGSRDEAAKEVSAPDRMA</sequence>
<proteinExistence type="predicted"/>
<evidence type="ECO:0000313" key="2">
    <source>
        <dbReference type="EMBL" id="CEL98266.1"/>
    </source>
</evidence>
<dbReference type="InParanoid" id="A0A0G4EN57"/>
<dbReference type="AlphaFoldDB" id="A0A0G4EN57"/>
<feature type="region of interest" description="Disordered" evidence="1">
    <location>
        <begin position="38"/>
        <end position="71"/>
    </location>
</feature>
<gene>
    <name evidence="2" type="ORF">Vbra_5203</name>
</gene>
<keyword evidence="3" id="KW-1185">Reference proteome</keyword>
<dbReference type="Proteomes" id="UP000041254">
    <property type="component" value="Unassembled WGS sequence"/>
</dbReference>
<protein>
    <submittedName>
        <fullName evidence="2">Uncharacterized protein</fullName>
    </submittedName>
</protein>
<evidence type="ECO:0000256" key="1">
    <source>
        <dbReference type="SAM" id="MobiDB-lite"/>
    </source>
</evidence>
<accession>A0A0G4EN57</accession>
<evidence type="ECO:0000313" key="3">
    <source>
        <dbReference type="Proteomes" id="UP000041254"/>
    </source>
</evidence>
<organism evidence="2 3">
    <name type="scientific">Vitrella brassicaformis (strain CCMP3155)</name>
    <dbReference type="NCBI Taxonomy" id="1169540"/>
    <lineage>
        <taxon>Eukaryota</taxon>
        <taxon>Sar</taxon>
        <taxon>Alveolata</taxon>
        <taxon>Colpodellida</taxon>
        <taxon>Vitrellaceae</taxon>
        <taxon>Vitrella</taxon>
    </lineage>
</organism>
<name>A0A0G4EN57_VITBC</name>
<dbReference type="EMBL" id="CDMY01000266">
    <property type="protein sequence ID" value="CEL98266.1"/>
    <property type="molecule type" value="Genomic_DNA"/>
</dbReference>
<reference evidence="2 3" key="1">
    <citation type="submission" date="2014-11" db="EMBL/GenBank/DDBJ databases">
        <authorList>
            <person name="Zhu J."/>
            <person name="Qi W."/>
            <person name="Song R."/>
        </authorList>
    </citation>
    <scope>NUCLEOTIDE SEQUENCE [LARGE SCALE GENOMIC DNA]</scope>
</reference>
<dbReference type="VEuPathDB" id="CryptoDB:Vbra_5203"/>
<feature type="compositionally biased region" description="Basic and acidic residues" evidence="1">
    <location>
        <begin position="52"/>
        <end position="71"/>
    </location>
</feature>